<proteinExistence type="predicted"/>
<protein>
    <submittedName>
        <fullName evidence="1">Uncharacterized protein</fullName>
    </submittedName>
</protein>
<evidence type="ECO:0000313" key="1">
    <source>
        <dbReference type="EMBL" id="CUP84878.1"/>
    </source>
</evidence>
<sequence length="58" mass="6809">MDVTERLLNTKVVLFLELLRFAVDFLRYNYLICLIHLKKCSAMSGIRWKKCNGAELFA</sequence>
<dbReference type="Proteomes" id="UP000095332">
    <property type="component" value="Unassembled WGS sequence"/>
</dbReference>
<gene>
    <name evidence="1" type="ORF">ERS852560_00820</name>
</gene>
<evidence type="ECO:0000313" key="2">
    <source>
        <dbReference type="Proteomes" id="UP000095332"/>
    </source>
</evidence>
<dbReference type="AlphaFoldDB" id="A0A174RNN6"/>
<reference evidence="1 2" key="1">
    <citation type="submission" date="2015-09" db="EMBL/GenBank/DDBJ databases">
        <authorList>
            <consortium name="Pathogen Informatics"/>
        </authorList>
    </citation>
    <scope>NUCLEOTIDE SEQUENCE [LARGE SCALE GENOMIC DNA]</scope>
    <source>
        <strain evidence="1 2">2789STDY5834948</strain>
    </source>
</reference>
<name>A0A174RNN6_PARDI</name>
<dbReference type="EMBL" id="CZBM01000002">
    <property type="protein sequence ID" value="CUP84878.1"/>
    <property type="molecule type" value="Genomic_DNA"/>
</dbReference>
<organism evidence="1 2">
    <name type="scientific">Parabacteroides distasonis</name>
    <dbReference type="NCBI Taxonomy" id="823"/>
    <lineage>
        <taxon>Bacteria</taxon>
        <taxon>Pseudomonadati</taxon>
        <taxon>Bacteroidota</taxon>
        <taxon>Bacteroidia</taxon>
        <taxon>Bacteroidales</taxon>
        <taxon>Tannerellaceae</taxon>
        <taxon>Parabacteroides</taxon>
    </lineage>
</organism>
<accession>A0A174RNN6</accession>